<proteinExistence type="predicted"/>
<organism evidence="1">
    <name type="scientific">Lepeophtheirus salmonis</name>
    <name type="common">Salmon louse</name>
    <name type="synonym">Caligus salmonis</name>
    <dbReference type="NCBI Taxonomy" id="72036"/>
    <lineage>
        <taxon>Eukaryota</taxon>
        <taxon>Metazoa</taxon>
        <taxon>Ecdysozoa</taxon>
        <taxon>Arthropoda</taxon>
        <taxon>Crustacea</taxon>
        <taxon>Multicrustacea</taxon>
        <taxon>Hexanauplia</taxon>
        <taxon>Copepoda</taxon>
        <taxon>Siphonostomatoida</taxon>
        <taxon>Caligidae</taxon>
        <taxon>Lepeophtheirus</taxon>
    </lineage>
</organism>
<accession>A0A0K2TZP5</accession>
<dbReference type="EMBL" id="HACA01014123">
    <property type="protein sequence ID" value="CDW31484.1"/>
    <property type="molecule type" value="Transcribed_RNA"/>
</dbReference>
<reference evidence="1" key="1">
    <citation type="submission" date="2014-05" db="EMBL/GenBank/DDBJ databases">
        <authorList>
            <person name="Chronopoulou M."/>
        </authorList>
    </citation>
    <scope>NUCLEOTIDE SEQUENCE</scope>
    <source>
        <tissue evidence="1">Whole organism</tissue>
    </source>
</reference>
<sequence length="124" mass="14411">SLKNLFSEWAVAHRIIWTKILSFDSHSTEDIIRHHSNKKPLFKNLGDPVELDNIAIHDNFLTLHDLNSNSVFYTARFIFPLCKLSNLHLPRLPWCVKFDFRITESLGAKQNSRRNSKALELLPS</sequence>
<name>A0A0K2TZP5_LEPSM</name>
<protein>
    <submittedName>
        <fullName evidence="1">Uncharacterized protein</fullName>
    </submittedName>
</protein>
<feature type="non-terminal residue" evidence="1">
    <location>
        <position position="1"/>
    </location>
</feature>
<evidence type="ECO:0000313" key="1">
    <source>
        <dbReference type="EMBL" id="CDW31484.1"/>
    </source>
</evidence>
<dbReference type="AlphaFoldDB" id="A0A0K2TZP5"/>